<dbReference type="EnsemblMetazoa" id="XM_038210788.1">
    <property type="protein sequence ID" value="XP_038066716.1"/>
    <property type="gene ID" value="LOC119736779"/>
</dbReference>
<dbReference type="OrthoDB" id="10264154at2759"/>
<evidence type="ECO:0000256" key="1">
    <source>
        <dbReference type="ARBA" id="ARBA00004141"/>
    </source>
</evidence>
<keyword evidence="5" id="KW-0472">Membrane</keyword>
<feature type="domain" description="PKD" evidence="6">
    <location>
        <begin position="1232"/>
        <end position="1295"/>
    </location>
</feature>
<feature type="domain" description="PKD" evidence="6">
    <location>
        <begin position="1012"/>
        <end position="1067"/>
    </location>
</feature>
<evidence type="ECO:0000259" key="6">
    <source>
        <dbReference type="PROSITE" id="PS50093"/>
    </source>
</evidence>
<name>A0A914ATR3_PATMI</name>
<evidence type="ECO:0000313" key="9">
    <source>
        <dbReference type="Proteomes" id="UP000887568"/>
    </source>
</evidence>
<evidence type="ECO:0000256" key="5">
    <source>
        <dbReference type="ARBA" id="ARBA00023136"/>
    </source>
</evidence>
<dbReference type="CDD" id="cd00146">
    <property type="entry name" value="PKD"/>
    <property type="match status" value="2"/>
</dbReference>
<dbReference type="Pfam" id="PF02010">
    <property type="entry name" value="REJ"/>
    <property type="match status" value="1"/>
</dbReference>
<dbReference type="InterPro" id="IPR035986">
    <property type="entry name" value="PKD_dom_sf"/>
</dbReference>
<dbReference type="SMART" id="SM00089">
    <property type="entry name" value="PKD"/>
    <property type="match status" value="4"/>
</dbReference>
<evidence type="ECO:0000256" key="4">
    <source>
        <dbReference type="ARBA" id="ARBA00022989"/>
    </source>
</evidence>
<dbReference type="Pfam" id="PF01822">
    <property type="entry name" value="WSC"/>
    <property type="match status" value="1"/>
</dbReference>
<keyword evidence="9" id="KW-1185">Reference proteome</keyword>
<dbReference type="OMA" id="LGTDACY"/>
<dbReference type="Gene3D" id="2.60.40.10">
    <property type="entry name" value="Immunoglobulins"/>
    <property type="match status" value="3"/>
</dbReference>
<dbReference type="GO" id="GO:0005886">
    <property type="term" value="C:plasma membrane"/>
    <property type="evidence" value="ECO:0007669"/>
    <property type="project" value="TreeGrafter"/>
</dbReference>
<dbReference type="GO" id="GO:0006816">
    <property type="term" value="P:calcium ion transport"/>
    <property type="evidence" value="ECO:0007669"/>
    <property type="project" value="TreeGrafter"/>
</dbReference>
<dbReference type="GO" id="GO:0005261">
    <property type="term" value="F:monoatomic cation channel activity"/>
    <property type="evidence" value="ECO:0007669"/>
    <property type="project" value="TreeGrafter"/>
</dbReference>
<evidence type="ECO:0000256" key="3">
    <source>
        <dbReference type="ARBA" id="ARBA00022737"/>
    </source>
</evidence>
<reference evidence="8" key="1">
    <citation type="submission" date="2022-11" db="UniProtKB">
        <authorList>
            <consortium name="EnsemblMetazoa"/>
        </authorList>
    </citation>
    <scope>IDENTIFICATION</scope>
</reference>
<dbReference type="PROSITE" id="PS51212">
    <property type="entry name" value="WSC"/>
    <property type="match status" value="1"/>
</dbReference>
<dbReference type="InterPro" id="IPR002889">
    <property type="entry name" value="WSC_carb-bd"/>
</dbReference>
<dbReference type="GeneID" id="119736779"/>
<keyword evidence="2" id="KW-0812">Transmembrane</keyword>
<sequence length="1674" mass="184347">MNISAGNYNPTRLTPRNCAKLCQPNYRYAGLQLGQLCFCGDSYGNYGHDETLQCNLACPGDETKSCGSATHNSIYAVPLQVSSVILSGMTNNSVISRKDVTAFSDTFFALEVEGSGFASVVVEFGDGYIESFSNRSFSHRYLYPGLAHMEATVLDAAQLAPYPTAAYLQIHLPIMDIKRLCPIAVLQGEVFDCEFTTAGTGMRASVDIEGMHSFNLTLADASVLMFGPNLDQTEQPTEPDVPGVFIKLADRVTDDAELVFRPHFINGLQFCYRTLSYIDEAEDCLQQSSLMQHRCLQGEKFSFTKRSCFDTDTKLIVNPDASQPEAITYSEVSRYNFTTDKPGKQFLPLPNEERFELQAGDLVGFQSPGTSVIRRIQPPIASNGDVQIPDSDIISVPPNPPPSSGQFLFRAVAVRPSRLHVRGMYAQNSTLGPRSIKVSVENAVSSQTLATVIYVDNVIDNVSLIVSRLGKNKGVLGLIQYNIIFLNLLLLCISETYETVGLTVDYDGEAFAVEWNMGDGITYNTTENSTTYQWKTNGSYNITVRVLNHYNAQSDTKLITVQERILGLNWTTLDLGTPILLGSQAVLNWTADNGTDMQYVFEFDWNLGRPVTNFTFGSDGAYYVASLTTSDWALQSFTIQLSTDALSGMTTFIPEGQGNLTVSLHVFNLVSDMRIQASVVVQSAISGFNVFHVPPQKFGEDIVLVYELASGSTVIVEMTVDGYQVDGTCVTTDLEGECMLGYLTGYFEDGEYSVELSAYNGISGPAIVVTNITIQVPFSSSNLSVEISPGLVFATGTSLSVVVDMLQGSDVHHLVDFGDGSNHVTGFTSCFLPGCEDEIEVDRVFSIAGVYASQVLTWNLVSSVNYSMEVRVQNPVTILSMDRPTPSDLIGVAKGDSFEIIVDFNIDDYTNGSGTLQPTDATAAYFIPNAFYDNYALGITNNAHYPVTQVLPVPSHGWYVGNVTVFNLVSEVTFQINVNVEEFIESFSIVPTNGFDLLIDEVLHFDLNVSWGSQIDFSVSFGDGTSRLIYSEKRGTQVSHVYAAIGEYQIYAEAWNGLGIVNTSASVRLFGRVTGFFLQAPLLHRLPLVGSFTVEVQLYIKRVAVLANNVTVSINFDDGKPTVVGLTAVNMSRPELDTSTAIHMASFSMTYNETGKFTAAAHIANPASFQNLMVEFWIYKVVSDLQAFLKYNEFSVGNFTSGDPALDQQPFVADGLFIPIDHAVVLVATFASGNGLTFTWDFGETPGLHTITDEPREIYKYNDPGVYNVTLNASNPISHMTTGVTVNVQVPVTDVTLTVLDIGDQTSNVTMYFEVRAVSLGTDACYRVDFQDSQIAPIVYFGSQSVCLETYRTEISYAQYPFVFEPLDMLGNWEENRAPGAFNITNIYDRYGSYAISVTGSNIVSSSFFVLSQYVSKPDCSFPKVSVNKPNLCDNVLFKCAQDTKYRVYLASVQIIINSEVSLNCKSSNKGWYDWSVSFLGNSTGNQGQDYDLPDDIMTAGLSLGSLIIKPASLRYGWYHLELNVSMYQEYPPIAATDSTYIHVVSSPLEVSIYGGDERTVSNNYTITIDAERLTYDPDIPRSSAKPDDFRFVWLCRRKSYYSTNTFNTTYDVEPFEVWDKFYDKLETDGSDNKNGEIDASDRLVGISDREGCFGLSQDGNVPAPGVFQITWDR</sequence>
<dbReference type="Proteomes" id="UP000887568">
    <property type="component" value="Unplaced"/>
</dbReference>
<keyword evidence="4" id="KW-1133">Transmembrane helix</keyword>
<dbReference type="InterPro" id="IPR013783">
    <property type="entry name" value="Ig-like_fold"/>
</dbReference>
<dbReference type="InterPro" id="IPR000601">
    <property type="entry name" value="PKD_dom"/>
</dbReference>
<evidence type="ECO:0000259" key="7">
    <source>
        <dbReference type="PROSITE" id="PS51212"/>
    </source>
</evidence>
<feature type="domain" description="PKD" evidence="6">
    <location>
        <begin position="498"/>
        <end position="568"/>
    </location>
</feature>
<dbReference type="SUPFAM" id="SSF49299">
    <property type="entry name" value="PKD domain"/>
    <property type="match status" value="3"/>
</dbReference>
<dbReference type="InterPro" id="IPR002859">
    <property type="entry name" value="PKD/REJ-like"/>
</dbReference>
<dbReference type="PANTHER" id="PTHR46730:SF1">
    <property type="entry name" value="PLAT DOMAIN-CONTAINING PROTEIN"/>
    <property type="match status" value="1"/>
</dbReference>
<dbReference type="RefSeq" id="XP_038066716.1">
    <property type="nucleotide sequence ID" value="XM_038210788.1"/>
</dbReference>
<protein>
    <submittedName>
        <fullName evidence="8">Uncharacterized protein</fullName>
    </submittedName>
</protein>
<comment type="subcellular location">
    <subcellularLocation>
        <location evidence="1">Membrane</location>
        <topology evidence="1">Multi-pass membrane protein</topology>
    </subcellularLocation>
</comment>
<dbReference type="InterPro" id="IPR022409">
    <property type="entry name" value="PKD/Chitinase_dom"/>
</dbReference>
<dbReference type="Pfam" id="PF00801">
    <property type="entry name" value="PKD"/>
    <property type="match status" value="3"/>
</dbReference>
<accession>A0A914ATR3</accession>
<evidence type="ECO:0000256" key="2">
    <source>
        <dbReference type="ARBA" id="ARBA00022692"/>
    </source>
</evidence>
<proteinExistence type="predicted"/>
<dbReference type="PROSITE" id="PS50093">
    <property type="entry name" value="PKD"/>
    <property type="match status" value="3"/>
</dbReference>
<keyword evidence="3" id="KW-0677">Repeat</keyword>
<feature type="domain" description="WSC" evidence="7">
    <location>
        <begin position="1"/>
        <end position="78"/>
    </location>
</feature>
<evidence type="ECO:0000313" key="8">
    <source>
        <dbReference type="EnsemblMetazoa" id="XP_038066716.1"/>
    </source>
</evidence>
<organism evidence="8 9">
    <name type="scientific">Patiria miniata</name>
    <name type="common">Bat star</name>
    <name type="synonym">Asterina miniata</name>
    <dbReference type="NCBI Taxonomy" id="46514"/>
    <lineage>
        <taxon>Eukaryota</taxon>
        <taxon>Metazoa</taxon>
        <taxon>Echinodermata</taxon>
        <taxon>Eleutherozoa</taxon>
        <taxon>Asterozoa</taxon>
        <taxon>Asteroidea</taxon>
        <taxon>Valvatacea</taxon>
        <taxon>Valvatida</taxon>
        <taxon>Asterinidae</taxon>
        <taxon>Patiria</taxon>
    </lineage>
</organism>
<dbReference type="PANTHER" id="PTHR46730">
    <property type="entry name" value="POLYCYSTIN-1"/>
    <property type="match status" value="1"/>
</dbReference>